<dbReference type="SUPFAM" id="SSF48239">
    <property type="entry name" value="Terpenoid cyclases/Protein prenyltransferases"/>
    <property type="match status" value="1"/>
</dbReference>
<organism evidence="4 5">
    <name type="scientific">Senna tora</name>
    <dbReference type="NCBI Taxonomy" id="362788"/>
    <lineage>
        <taxon>Eukaryota</taxon>
        <taxon>Viridiplantae</taxon>
        <taxon>Streptophyta</taxon>
        <taxon>Embryophyta</taxon>
        <taxon>Tracheophyta</taxon>
        <taxon>Spermatophyta</taxon>
        <taxon>Magnoliopsida</taxon>
        <taxon>eudicotyledons</taxon>
        <taxon>Gunneridae</taxon>
        <taxon>Pentapetalae</taxon>
        <taxon>rosids</taxon>
        <taxon>fabids</taxon>
        <taxon>Fabales</taxon>
        <taxon>Fabaceae</taxon>
        <taxon>Caesalpinioideae</taxon>
        <taxon>Cassia clade</taxon>
        <taxon>Senna</taxon>
    </lineage>
</organism>
<dbReference type="EMBL" id="JAAIUW010000008">
    <property type="protein sequence ID" value="KAF7821220.1"/>
    <property type="molecule type" value="Genomic_DNA"/>
</dbReference>
<dbReference type="Gene3D" id="1.50.10.130">
    <property type="entry name" value="Terpene synthase, N-terminal domain"/>
    <property type="match status" value="1"/>
</dbReference>
<dbReference type="Gene3D" id="1.10.600.10">
    <property type="entry name" value="Farnesyl Diphosphate Synthase"/>
    <property type="match status" value="1"/>
</dbReference>
<evidence type="ECO:0000313" key="5">
    <source>
        <dbReference type="Proteomes" id="UP000634136"/>
    </source>
</evidence>
<evidence type="ECO:0000256" key="2">
    <source>
        <dbReference type="ARBA" id="ARBA00022842"/>
    </source>
</evidence>
<dbReference type="InterPro" id="IPR008949">
    <property type="entry name" value="Isoprenoid_synthase_dom_sf"/>
</dbReference>
<dbReference type="AlphaFoldDB" id="A0A834TG37"/>
<keyword evidence="5" id="KW-1185">Reference proteome</keyword>
<protein>
    <submittedName>
        <fullName evidence="4">(-)-alpha-terpineol synthase</fullName>
    </submittedName>
</protein>
<dbReference type="GO" id="GO:0010333">
    <property type="term" value="F:terpene synthase activity"/>
    <property type="evidence" value="ECO:0007669"/>
    <property type="project" value="InterPro"/>
</dbReference>
<evidence type="ECO:0000259" key="3">
    <source>
        <dbReference type="Pfam" id="PF01397"/>
    </source>
</evidence>
<dbReference type="Pfam" id="PF01397">
    <property type="entry name" value="Terpene_synth"/>
    <property type="match status" value="1"/>
</dbReference>
<dbReference type="InterPro" id="IPR036965">
    <property type="entry name" value="Terpene_synth_N_sf"/>
</dbReference>
<reference evidence="4" key="1">
    <citation type="submission" date="2020-09" db="EMBL/GenBank/DDBJ databases">
        <title>Genome-Enabled Discovery of Anthraquinone Biosynthesis in Senna tora.</title>
        <authorList>
            <person name="Kang S.-H."/>
            <person name="Pandey R.P."/>
            <person name="Lee C.-M."/>
            <person name="Sim J.-S."/>
            <person name="Jeong J.-T."/>
            <person name="Choi B.-S."/>
            <person name="Jung M."/>
            <person name="Ginzburg D."/>
            <person name="Zhao K."/>
            <person name="Won S.Y."/>
            <person name="Oh T.-J."/>
            <person name="Yu Y."/>
            <person name="Kim N.-H."/>
            <person name="Lee O.R."/>
            <person name="Lee T.-H."/>
            <person name="Bashyal P."/>
            <person name="Kim T.-S."/>
            <person name="Lee W.-H."/>
            <person name="Kawkins C."/>
            <person name="Kim C.-K."/>
            <person name="Kim J.S."/>
            <person name="Ahn B.O."/>
            <person name="Rhee S.Y."/>
            <person name="Sohng J.K."/>
        </authorList>
    </citation>
    <scope>NUCLEOTIDE SEQUENCE</scope>
    <source>
        <tissue evidence="4">Leaf</tissue>
    </source>
</reference>
<evidence type="ECO:0000256" key="1">
    <source>
        <dbReference type="ARBA" id="ARBA00001946"/>
    </source>
</evidence>
<dbReference type="Proteomes" id="UP000634136">
    <property type="component" value="Unassembled WGS sequence"/>
</dbReference>
<accession>A0A834TG37</accession>
<name>A0A834TG37_9FABA</name>
<dbReference type="PANTHER" id="PTHR31225">
    <property type="entry name" value="OS04G0344100 PROTEIN-RELATED"/>
    <property type="match status" value="1"/>
</dbReference>
<sequence length="135" mass="16084">MTYPCLEQVFDRFLDEMSNFKQILSDDIKGVLSLYEASFLSMEDESILEKAREFSTEILEEYVREKKGNDEMLMLINHALELPLHWRMQRWEALWFINAYETTPNNMIPSLLQFAKLDFNMVQAIHLEELKQASR</sequence>
<gene>
    <name evidence="4" type="ORF">G2W53_026675</name>
</gene>
<dbReference type="InterPro" id="IPR008930">
    <property type="entry name" value="Terpenoid_cyclase/PrenylTrfase"/>
</dbReference>
<proteinExistence type="predicted"/>
<dbReference type="SUPFAM" id="SSF48576">
    <property type="entry name" value="Terpenoid synthases"/>
    <property type="match status" value="1"/>
</dbReference>
<keyword evidence="2" id="KW-0460">Magnesium</keyword>
<dbReference type="InterPro" id="IPR050148">
    <property type="entry name" value="Terpene_synthase-like"/>
</dbReference>
<dbReference type="GO" id="GO:0016114">
    <property type="term" value="P:terpenoid biosynthetic process"/>
    <property type="evidence" value="ECO:0007669"/>
    <property type="project" value="InterPro"/>
</dbReference>
<feature type="domain" description="Terpene synthase N-terminal" evidence="3">
    <location>
        <begin position="6"/>
        <end position="80"/>
    </location>
</feature>
<evidence type="ECO:0000313" key="4">
    <source>
        <dbReference type="EMBL" id="KAF7821220.1"/>
    </source>
</evidence>
<dbReference type="InterPro" id="IPR001906">
    <property type="entry name" value="Terpene_synth_N"/>
</dbReference>
<comment type="caution">
    <text evidence="4">The sequence shown here is derived from an EMBL/GenBank/DDBJ whole genome shotgun (WGS) entry which is preliminary data.</text>
</comment>
<dbReference type="PANTHER" id="PTHR31225:SF9">
    <property type="entry name" value="TERPENE SYNTHASE 10"/>
    <property type="match status" value="1"/>
</dbReference>
<dbReference type="OrthoDB" id="1877784at2759"/>
<comment type="cofactor">
    <cofactor evidence="1">
        <name>Mg(2+)</name>
        <dbReference type="ChEBI" id="CHEBI:18420"/>
    </cofactor>
</comment>